<gene>
    <name evidence="1" type="ORF">EZV62_005635</name>
</gene>
<evidence type="ECO:0000313" key="2">
    <source>
        <dbReference type="Proteomes" id="UP000323000"/>
    </source>
</evidence>
<dbReference type="EMBL" id="VAHF01000002">
    <property type="protein sequence ID" value="TXG70700.1"/>
    <property type="molecule type" value="Genomic_DNA"/>
</dbReference>
<sequence>MRLEKIQEDIGKKIGLCDEQWKNKNPNEKTQAILKVLSQKEIVCEIVKEKENVLVRARSTLHEYVKMHDEICGMTLWIVSEIEKEKENVLIRASLGLT</sequence>
<dbReference type="Proteomes" id="UP000323000">
    <property type="component" value="Chromosome 2"/>
</dbReference>
<dbReference type="AlphaFoldDB" id="A0A5C7IN97"/>
<name>A0A5C7IN97_9ROSI</name>
<evidence type="ECO:0000313" key="1">
    <source>
        <dbReference type="EMBL" id="TXG70700.1"/>
    </source>
</evidence>
<reference evidence="2" key="1">
    <citation type="journal article" date="2019" name="Gigascience">
        <title>De novo genome assembly of the endangered Acer yangbiense, a plant species with extremely small populations endemic to Yunnan Province, China.</title>
        <authorList>
            <person name="Yang J."/>
            <person name="Wariss H.M."/>
            <person name="Tao L."/>
            <person name="Zhang R."/>
            <person name="Yun Q."/>
            <person name="Hollingsworth P."/>
            <person name="Dao Z."/>
            <person name="Luo G."/>
            <person name="Guo H."/>
            <person name="Ma Y."/>
            <person name="Sun W."/>
        </authorList>
    </citation>
    <scope>NUCLEOTIDE SEQUENCE [LARGE SCALE GENOMIC DNA]</scope>
    <source>
        <strain evidence="2">cv. Malutang</strain>
    </source>
</reference>
<organism evidence="1 2">
    <name type="scientific">Acer yangbiense</name>
    <dbReference type="NCBI Taxonomy" id="1000413"/>
    <lineage>
        <taxon>Eukaryota</taxon>
        <taxon>Viridiplantae</taxon>
        <taxon>Streptophyta</taxon>
        <taxon>Embryophyta</taxon>
        <taxon>Tracheophyta</taxon>
        <taxon>Spermatophyta</taxon>
        <taxon>Magnoliopsida</taxon>
        <taxon>eudicotyledons</taxon>
        <taxon>Gunneridae</taxon>
        <taxon>Pentapetalae</taxon>
        <taxon>rosids</taxon>
        <taxon>malvids</taxon>
        <taxon>Sapindales</taxon>
        <taxon>Sapindaceae</taxon>
        <taxon>Hippocastanoideae</taxon>
        <taxon>Acereae</taxon>
        <taxon>Acer</taxon>
    </lineage>
</organism>
<comment type="caution">
    <text evidence="1">The sequence shown here is derived from an EMBL/GenBank/DDBJ whole genome shotgun (WGS) entry which is preliminary data.</text>
</comment>
<dbReference type="OrthoDB" id="664960at2759"/>
<keyword evidence="2" id="KW-1185">Reference proteome</keyword>
<protein>
    <submittedName>
        <fullName evidence="1">Uncharacterized protein</fullName>
    </submittedName>
</protein>
<accession>A0A5C7IN97</accession>
<proteinExistence type="predicted"/>